<evidence type="ECO:0000256" key="1">
    <source>
        <dbReference type="SAM" id="Phobius"/>
    </source>
</evidence>
<dbReference type="Pfam" id="PF06030">
    <property type="entry name" value="WxLIP_PGBD"/>
    <property type="match status" value="1"/>
</dbReference>
<keyword evidence="1" id="KW-0812">Transmembrane</keyword>
<proteinExistence type="predicted"/>
<evidence type="ECO:0000259" key="3">
    <source>
        <dbReference type="Pfam" id="PF11797"/>
    </source>
</evidence>
<dbReference type="InterPro" id="IPR010317">
    <property type="entry name" value="WxLIP_PGBD"/>
</dbReference>
<dbReference type="STRING" id="762845.BCR26_02770"/>
<gene>
    <name evidence="4" type="ORF">BCR26_02770</name>
</gene>
<dbReference type="AlphaFoldDB" id="A0A1E5KWX5"/>
<protein>
    <submittedName>
        <fullName evidence="4">Uncharacterized protein</fullName>
    </submittedName>
</protein>
<keyword evidence="5" id="KW-1185">Reference proteome</keyword>
<dbReference type="Pfam" id="PF11797">
    <property type="entry name" value="WxLIP_HBD"/>
    <property type="match status" value="1"/>
</dbReference>
<keyword evidence="1" id="KW-0472">Membrane</keyword>
<keyword evidence="1" id="KW-1133">Transmembrane helix</keyword>
<evidence type="ECO:0000313" key="4">
    <source>
        <dbReference type="EMBL" id="OEH82371.1"/>
    </source>
</evidence>
<accession>A0A1E5KWX5</accession>
<organism evidence="4 5">
    <name type="scientific">Enterococcus rivorum</name>
    <dbReference type="NCBI Taxonomy" id="762845"/>
    <lineage>
        <taxon>Bacteria</taxon>
        <taxon>Bacillati</taxon>
        <taxon>Bacillota</taxon>
        <taxon>Bacilli</taxon>
        <taxon>Lactobacillales</taxon>
        <taxon>Enterococcaceae</taxon>
        <taxon>Enterococcus</taxon>
    </lineage>
</organism>
<sequence length="338" mass="38223">MKSKLKLIMSMTLLVIFFIPTVVFGEEQAIPYSITPILSGTQENTAASYFDMILEPGQEEELKLLVKNNSDKEITVDITPNTARTSDSGTIDYSGIEAELSTTLPISFEKIVTGKQKVNVPANGKKEVLFKVMMPKESFDGAILGGFYVKQTNISDSKKAQEGVNINNEYAFVVGAKLAQKKEVIEPQFKLSTIKVEKWNERHTLGIKLINDAPKIMSNMTLETMIYQEDKQIKLFEKRNFSMAPNSIFHLHEVIAPSELPKGTYKLKIVIKKEDKTYALQKNFKVSTPESLAASDNVLNSDKQEYNRLYILIITILTLGLFILLTIIIYTRKKHKKR</sequence>
<evidence type="ECO:0000259" key="2">
    <source>
        <dbReference type="Pfam" id="PF06030"/>
    </source>
</evidence>
<evidence type="ECO:0000313" key="5">
    <source>
        <dbReference type="Proteomes" id="UP000095256"/>
    </source>
</evidence>
<dbReference type="EMBL" id="MIEK01000023">
    <property type="protein sequence ID" value="OEH82371.1"/>
    <property type="molecule type" value="Genomic_DNA"/>
</dbReference>
<dbReference type="InterPro" id="IPR021759">
    <property type="entry name" value="WxLIP_HBD"/>
</dbReference>
<feature type="transmembrane region" description="Helical" evidence="1">
    <location>
        <begin position="309"/>
        <end position="330"/>
    </location>
</feature>
<reference evidence="4 5" key="1">
    <citation type="submission" date="2016-09" db="EMBL/GenBank/DDBJ databases">
        <authorList>
            <person name="Capua I."/>
            <person name="De Benedictis P."/>
            <person name="Joannis T."/>
            <person name="Lombin L.H."/>
            <person name="Cattoli G."/>
        </authorList>
    </citation>
    <scope>NUCLEOTIDE SEQUENCE [LARGE SCALE GENOMIC DNA]</scope>
    <source>
        <strain evidence="4 5">LMG 25899</strain>
    </source>
</reference>
<feature type="domain" description="WxL Interacting Protein host binding" evidence="3">
    <location>
        <begin position="162"/>
        <end position="290"/>
    </location>
</feature>
<feature type="domain" description="WxL Interacting Protein peptidoglycan binding" evidence="2">
    <location>
        <begin position="32"/>
        <end position="150"/>
    </location>
</feature>
<name>A0A1E5KWX5_9ENTE</name>
<dbReference type="RefSeq" id="WP_069698646.1">
    <property type="nucleotide sequence ID" value="NZ_JAGGMA010000001.1"/>
</dbReference>
<dbReference type="Proteomes" id="UP000095256">
    <property type="component" value="Unassembled WGS sequence"/>
</dbReference>
<dbReference type="OrthoDB" id="2148359at2"/>
<comment type="caution">
    <text evidence="4">The sequence shown here is derived from an EMBL/GenBank/DDBJ whole genome shotgun (WGS) entry which is preliminary data.</text>
</comment>